<gene>
    <name evidence="4" type="primary">rpl22</name>
    <name evidence="7" type="ORF">ENT52_05630</name>
</gene>
<evidence type="ECO:0000256" key="3">
    <source>
        <dbReference type="ARBA" id="ARBA00023274"/>
    </source>
</evidence>
<evidence type="ECO:0000256" key="6">
    <source>
        <dbReference type="RuleBase" id="RU004007"/>
    </source>
</evidence>
<dbReference type="HAMAP" id="MF_01331_A">
    <property type="entry name" value="Ribosomal_uL22_A"/>
    <property type="match status" value="1"/>
</dbReference>
<evidence type="ECO:0000256" key="5">
    <source>
        <dbReference type="RuleBase" id="RU004005"/>
    </source>
</evidence>
<dbReference type="InterPro" id="IPR001063">
    <property type="entry name" value="Ribosomal_uL22"/>
</dbReference>
<dbReference type="NCBIfam" id="NF003260">
    <property type="entry name" value="PRK04223.1"/>
    <property type="match status" value="1"/>
</dbReference>
<evidence type="ECO:0000313" key="7">
    <source>
        <dbReference type="EMBL" id="HGT83189.1"/>
    </source>
</evidence>
<keyword evidence="2 4" id="KW-0689">Ribosomal protein</keyword>
<evidence type="ECO:0000256" key="1">
    <source>
        <dbReference type="ARBA" id="ARBA00009451"/>
    </source>
</evidence>
<comment type="function">
    <text evidence="4">The globular domain of the protein is located near the polypeptide exit tunnel on the outside of the subunit, while an extended beta-hairpin is found that lines the wall of the exit tunnel in the center of the 70S ribosome.</text>
</comment>
<dbReference type="PANTHER" id="PTHR11593">
    <property type="entry name" value="60S RIBOSOMAL PROTEIN L17"/>
    <property type="match status" value="1"/>
</dbReference>
<dbReference type="Gene3D" id="3.90.470.10">
    <property type="entry name" value="Ribosomal protein L22/L17"/>
    <property type="match status" value="1"/>
</dbReference>
<dbReference type="GO" id="GO:0022625">
    <property type="term" value="C:cytosolic large ribosomal subunit"/>
    <property type="evidence" value="ECO:0007669"/>
    <property type="project" value="UniProtKB-UniRule"/>
</dbReference>
<dbReference type="InterPro" id="IPR005721">
    <property type="entry name" value="Ribosomal_uL22_euk/arc"/>
</dbReference>
<dbReference type="InterPro" id="IPR036394">
    <property type="entry name" value="Ribosomal_uL22_sf"/>
</dbReference>
<reference evidence="7" key="1">
    <citation type="journal article" date="2020" name="mSystems">
        <title>Genome- and Community-Level Interaction Insights into Carbon Utilization and Element Cycling Functions of Hydrothermarchaeota in Hydrothermal Sediment.</title>
        <authorList>
            <person name="Zhou Z."/>
            <person name="Liu Y."/>
            <person name="Xu W."/>
            <person name="Pan J."/>
            <person name="Luo Z.H."/>
            <person name="Li M."/>
        </authorList>
    </citation>
    <scope>NUCLEOTIDE SEQUENCE [LARGE SCALE GENOMIC DNA]</scope>
    <source>
        <strain evidence="7">SpSt-587</strain>
    </source>
</reference>
<comment type="subunit">
    <text evidence="4 6">Part of the 50S ribosomal subunit.</text>
</comment>
<dbReference type="InterPro" id="IPR057265">
    <property type="entry name" value="Ribosomal_uL22_arc-type"/>
</dbReference>
<keyword evidence="4 6" id="KW-0699">rRNA-binding</keyword>
<comment type="function">
    <text evidence="4 6">This protein binds specifically to 23S rRNA. It makes multiple contacts with different domains of the 23S rRNA in the assembled 50S subunit and ribosome.</text>
</comment>
<dbReference type="NCBIfam" id="TIGR01038">
    <property type="entry name" value="uL22_arch_euk"/>
    <property type="match status" value="1"/>
</dbReference>
<dbReference type="SUPFAM" id="SSF54843">
    <property type="entry name" value="Ribosomal protein L22"/>
    <property type="match status" value="1"/>
</dbReference>
<name>A0A7J3M332_ARCFL</name>
<organism evidence="7">
    <name type="scientific">Archaeoglobus fulgidus</name>
    <dbReference type="NCBI Taxonomy" id="2234"/>
    <lineage>
        <taxon>Archaea</taxon>
        <taxon>Methanobacteriati</taxon>
        <taxon>Methanobacteriota</taxon>
        <taxon>Archaeoglobi</taxon>
        <taxon>Archaeoglobales</taxon>
        <taxon>Archaeoglobaceae</taxon>
        <taxon>Archaeoglobus</taxon>
    </lineage>
</organism>
<evidence type="ECO:0000256" key="2">
    <source>
        <dbReference type="ARBA" id="ARBA00022980"/>
    </source>
</evidence>
<dbReference type="Pfam" id="PF00237">
    <property type="entry name" value="Ribosomal_L22"/>
    <property type="match status" value="1"/>
</dbReference>
<keyword evidence="3 4" id="KW-0687">Ribonucleoprotein</keyword>
<comment type="caution">
    <text evidence="7">The sequence shown here is derived from an EMBL/GenBank/DDBJ whole genome shotgun (WGS) entry which is preliminary data.</text>
</comment>
<sequence length="152" mass="17248">MARIAYSYKPADETKAVKAMGYEIPMSFKHAVEICRELKGKKISQAMSFLEGVIAMRIAVPMRKYKKKVAHKNIPGWYAGRYPQKAAREILKVIKNLKANAEYKGLNVDELVIVHAQAKKGRTIVRYVPRAFGRAVPKRKLLTTVEFVAEVK</sequence>
<protein>
    <recommendedName>
        <fullName evidence="4">Large ribosomal subunit protein uL22</fullName>
    </recommendedName>
</protein>
<proteinExistence type="inferred from homology"/>
<dbReference type="CDD" id="cd00336">
    <property type="entry name" value="Ribosomal_L22"/>
    <property type="match status" value="1"/>
</dbReference>
<dbReference type="PANTHER" id="PTHR11593:SF10">
    <property type="entry name" value="60S RIBOSOMAL PROTEIN L17"/>
    <property type="match status" value="1"/>
</dbReference>
<dbReference type="GO" id="GO:0019843">
    <property type="term" value="F:rRNA binding"/>
    <property type="evidence" value="ECO:0007669"/>
    <property type="project" value="UniProtKB-UniRule"/>
</dbReference>
<comment type="similarity">
    <text evidence="1 4 5">Belongs to the universal ribosomal protein uL22 family.</text>
</comment>
<accession>A0A7J3M332</accession>
<evidence type="ECO:0000256" key="4">
    <source>
        <dbReference type="HAMAP-Rule" id="MF_01331"/>
    </source>
</evidence>
<dbReference type="GO" id="GO:0003735">
    <property type="term" value="F:structural constituent of ribosome"/>
    <property type="evidence" value="ECO:0007669"/>
    <property type="project" value="UniProtKB-UniRule"/>
</dbReference>
<dbReference type="AlphaFoldDB" id="A0A7J3M332"/>
<dbReference type="GO" id="GO:0002181">
    <property type="term" value="P:cytoplasmic translation"/>
    <property type="evidence" value="ECO:0007669"/>
    <property type="project" value="TreeGrafter"/>
</dbReference>
<keyword evidence="4 6" id="KW-0694">RNA-binding</keyword>
<dbReference type="EMBL" id="DSYZ01000109">
    <property type="protein sequence ID" value="HGT83189.1"/>
    <property type="molecule type" value="Genomic_DNA"/>
</dbReference>